<organism evidence="6 7">
    <name type="scientific">Aureobasidium melanogenum</name>
    <name type="common">Aureobasidium pullulans var. melanogenum</name>
    <dbReference type="NCBI Taxonomy" id="46634"/>
    <lineage>
        <taxon>Eukaryota</taxon>
        <taxon>Fungi</taxon>
        <taxon>Dikarya</taxon>
        <taxon>Ascomycota</taxon>
        <taxon>Pezizomycotina</taxon>
        <taxon>Dothideomycetes</taxon>
        <taxon>Dothideomycetidae</taxon>
        <taxon>Dothideales</taxon>
        <taxon>Saccotheciaceae</taxon>
        <taxon>Aureobasidium</taxon>
    </lineage>
</organism>
<dbReference type="Gene3D" id="3.40.640.10">
    <property type="entry name" value="Type I PLP-dependent aspartate aminotransferase-like (Major domain)"/>
    <property type="match status" value="1"/>
</dbReference>
<keyword evidence="1" id="KW-0663">Pyridoxal phosphate</keyword>
<dbReference type="GO" id="GO:0004497">
    <property type="term" value="F:monooxygenase activity"/>
    <property type="evidence" value="ECO:0007669"/>
    <property type="project" value="InterPro"/>
</dbReference>
<evidence type="ECO:0000256" key="2">
    <source>
        <dbReference type="PIRSR" id="PIRSR602401-1"/>
    </source>
</evidence>
<evidence type="ECO:0000259" key="5">
    <source>
        <dbReference type="Pfam" id="PF00266"/>
    </source>
</evidence>
<feature type="transmembrane region" description="Helical" evidence="4">
    <location>
        <begin position="12"/>
        <end position="34"/>
    </location>
</feature>
<evidence type="ECO:0000256" key="4">
    <source>
        <dbReference type="SAM" id="Phobius"/>
    </source>
</evidence>
<dbReference type="PRINTS" id="PR00385">
    <property type="entry name" value="P450"/>
</dbReference>
<dbReference type="InterPro" id="IPR015424">
    <property type="entry name" value="PyrdxlP-dep_Trfase"/>
</dbReference>
<evidence type="ECO:0000313" key="6">
    <source>
        <dbReference type="EMBL" id="KAG9699033.1"/>
    </source>
</evidence>
<gene>
    <name evidence="6" type="ORF">KCU76_g1806</name>
</gene>
<dbReference type="InterPro" id="IPR000192">
    <property type="entry name" value="Aminotrans_V_dom"/>
</dbReference>
<feature type="transmembrane region" description="Helical" evidence="4">
    <location>
        <begin position="804"/>
        <end position="825"/>
    </location>
</feature>
<dbReference type="InterPro" id="IPR002401">
    <property type="entry name" value="Cyt_P450_E_grp-I"/>
</dbReference>
<dbReference type="GO" id="GO:0016705">
    <property type="term" value="F:oxidoreductase activity, acting on paired donors, with incorporation or reduction of molecular oxygen"/>
    <property type="evidence" value="ECO:0007669"/>
    <property type="project" value="InterPro"/>
</dbReference>
<evidence type="ECO:0000313" key="7">
    <source>
        <dbReference type="Proteomes" id="UP000779574"/>
    </source>
</evidence>
<evidence type="ECO:0000256" key="1">
    <source>
        <dbReference type="ARBA" id="ARBA00022898"/>
    </source>
</evidence>
<dbReference type="InterPro" id="IPR015421">
    <property type="entry name" value="PyrdxlP-dep_Trfase_major"/>
</dbReference>
<dbReference type="CDD" id="cd11060">
    <property type="entry name" value="CYP57A1-like"/>
    <property type="match status" value="1"/>
</dbReference>
<protein>
    <submittedName>
        <fullName evidence="6">Cytochrome P450 family protein</fullName>
    </submittedName>
</protein>
<dbReference type="EMBL" id="JAHFXF010000041">
    <property type="protein sequence ID" value="KAG9699033.1"/>
    <property type="molecule type" value="Genomic_DNA"/>
</dbReference>
<feature type="compositionally biased region" description="Polar residues" evidence="3">
    <location>
        <begin position="537"/>
        <end position="547"/>
    </location>
</feature>
<sequence length="1789" mass="199651">MSLPLRSLESIATILVSHYLVVIFTSFALGYVVYQRFFAPLAGVPGPFWASLGKGWLIVRAKKGDLHRELIRLHELYGPLVRVAPKEVSVADLDGIKTIYGAGSQFHKSDWYSVLKGRRTFDPFAEQDPHVHAAQKKLVIRPYAMETLKDLEPYVDSTVYHFITRMREKMTQQIDLGKWFQLFAFDVIGEITFSKRFGFMDTEHDDGSLKSVESTLASAAWLGHVPWLFWTHDYLKPYIGNWLGVTNRTGSLMQRALKEVEERKVRGTDRNDFLEKFFRLQREKPDQVTDVAVISMAAANITAGSDTTAISLRSIIYHLLQNPQHLATLRREIDLAEREHRLSDPVTMDEADHMPFLQATILEGLRIHSAIGGLLPRIVPPGGTVIAGRFIPAGHVVGACAWVINRNKEIFGADADSFNPHRWLKGNKSEMQRYFLTFGGASRMCFGKNIAFMEMTKMVPTFLRHFDVQLVHPERPLLEKNYFFVIQEGLVVHLKPRDGNTEEKQANGGAEKEKSAMDSEQTQPLHSPPQAIITPSPALSQASTVFESTPRPPRQRATFARLASVDDGQYTVIRTDEDDITDASPYNDDRDTSKAHGLGINVNKDLGGDSDDLQKEFKVNEHELPMWSSRSGIKVSAFSSQTSFPQGTAYESDAHRLRNRRSFAESLKAVYDDFGPTDTCAAHQHFHQNRRNWLSVTILVLAVYSTIMSAIYLVLALRGPRYNWIRKGGRITPYIADLLIALFAKTIELSFATVFVSFLGQVLSRRAFMKDQGRGITLAEMDMRSWIMQPGTMITHFEALKSSILSFLGMLSLVAAVVAMLYTTASESLVQPYLRYGPWERGSMQGLVKTIFANPSYLGANCGTPITTTEDDNAGLTCLQIQYAAHSYYNYQRYISDWSTISRNGNGSSDPAHRPKGFAMIFENTTVTSPWIDLEYSDVANNSEKYQRIINNVTLALPHAGVPGAAWDSVNNILQPEDLDGQGVYQLQASVPSPAVNVLCAQMTKEELSPIVYTEWNNNTLNATLWPTGAQLAFYQPGTEPNGTYLNKTVVDDIFEWGEKYQTSPPVFPKLPVTYNTVMNHTGVYGRKAIYLLGSDVTGNYTLCSLKVFQTPFCSTVYNASVVGASLEAKCNSSTTADLTHNMRYIDSLKNATSGNDTINKDWPYIGTEWSNSLSLNDGIIDGQAANARLLTELILSKQSLPLDRPSIAEALAVLASSTLLMSWQDAPYVQFWNYSNTVLEPGQPQFFNTSLRAQEYASGGSGEPGTHAFYVVLFAIFIINVICLVYFISQNGLVTDFSEPLNLFSLAVNSPPSDLMAGACGGGPKGEQYRGRWFVNAAGEHLFMENKMDDRGTPAWPLMTNKMDSKPIGVGADALAHFGLDKEYRNFNHGAYGTYPIEVRDVLFRTQVEAESRPCHFVNHQQPKALQHQRSTIAKYINAPMECCVFVQNATMAFNIVLRNLSFEQGDCILYFPTTFEACKNTIRHVVETSSATAVIVESSLRSEDICEALNQTIINLKNSGLKPRICVIDTISSFPGIRMPFEMLVRICRDHGVLSYVDGAHGIGHIPLDTTELDADFLASNCHKWLYVPRKSAVLYVPERNHALIRSGLPTGSVLDAENCETPSPLAAKFGSLSTLDGNNCLCVSAAINFRTRVVWQDLRGEEAIYAYLHELAVKGSIIISEALGGTDVFEETYGISTRCGFANVRLPLDFQQITKGDMALAKGCSQWMMSTLIDKYNTSLLIAVYDGSWWARISAQIYLDLNDFIWLGGRLKMLCDEVRQKDWQKP</sequence>
<dbReference type="PANTHER" id="PTHR43092">
    <property type="entry name" value="L-CYSTEINE DESULFHYDRASE"/>
    <property type="match status" value="1"/>
</dbReference>
<comment type="caution">
    <text evidence="6">The sequence shown here is derived from an EMBL/GenBank/DDBJ whole genome shotgun (WGS) entry which is preliminary data.</text>
</comment>
<feature type="non-terminal residue" evidence="6">
    <location>
        <position position="1"/>
    </location>
</feature>
<name>A0A9P8JEJ5_AURME</name>
<keyword evidence="4" id="KW-1133">Transmembrane helix</keyword>
<feature type="domain" description="Aminotransferase class V" evidence="5">
    <location>
        <begin position="1414"/>
        <end position="1615"/>
    </location>
</feature>
<dbReference type="SUPFAM" id="SSF48264">
    <property type="entry name" value="Cytochrome P450"/>
    <property type="match status" value="1"/>
</dbReference>
<dbReference type="OrthoDB" id="4721035at2759"/>
<feature type="compositionally biased region" description="Basic and acidic residues" evidence="3">
    <location>
        <begin position="496"/>
        <end position="517"/>
    </location>
</feature>
<keyword evidence="2" id="KW-0408">Iron</keyword>
<dbReference type="Gene3D" id="1.10.630.10">
    <property type="entry name" value="Cytochrome P450"/>
    <property type="match status" value="1"/>
</dbReference>
<dbReference type="Pfam" id="PF00266">
    <property type="entry name" value="Aminotran_5"/>
    <property type="match status" value="1"/>
</dbReference>
<feature type="transmembrane region" description="Helical" evidence="4">
    <location>
        <begin position="693"/>
        <end position="717"/>
    </location>
</feature>
<keyword evidence="4" id="KW-0812">Transmembrane</keyword>
<reference evidence="6" key="1">
    <citation type="journal article" date="2021" name="J Fungi (Basel)">
        <title>Virulence traits and population genomics of the black yeast Aureobasidium melanogenum.</title>
        <authorList>
            <person name="Cernosa A."/>
            <person name="Sun X."/>
            <person name="Gostincar C."/>
            <person name="Fang C."/>
            <person name="Gunde-Cimerman N."/>
            <person name="Song Z."/>
        </authorList>
    </citation>
    <scope>NUCLEOTIDE SEQUENCE</scope>
    <source>
        <strain evidence="6">EXF-9911</strain>
    </source>
</reference>
<reference evidence="6" key="2">
    <citation type="submission" date="2021-08" db="EMBL/GenBank/DDBJ databases">
        <authorList>
            <person name="Gostincar C."/>
            <person name="Sun X."/>
            <person name="Song Z."/>
            <person name="Gunde-Cimerman N."/>
        </authorList>
    </citation>
    <scope>NUCLEOTIDE SEQUENCE</scope>
    <source>
        <strain evidence="6">EXF-9911</strain>
    </source>
</reference>
<feature type="region of interest" description="Disordered" evidence="3">
    <location>
        <begin position="579"/>
        <end position="607"/>
    </location>
</feature>
<dbReference type="PANTHER" id="PTHR43092:SF2">
    <property type="entry name" value="HERCYNYLCYSTEINE SULFOXIDE LYASE"/>
    <property type="match status" value="1"/>
</dbReference>
<keyword evidence="4" id="KW-0472">Membrane</keyword>
<dbReference type="InterPro" id="IPR036396">
    <property type="entry name" value="Cyt_P450_sf"/>
</dbReference>
<keyword evidence="2" id="KW-0479">Metal-binding</keyword>
<feature type="region of interest" description="Disordered" evidence="3">
    <location>
        <begin position="496"/>
        <end position="562"/>
    </location>
</feature>
<evidence type="ECO:0000256" key="3">
    <source>
        <dbReference type="SAM" id="MobiDB-lite"/>
    </source>
</evidence>
<dbReference type="GO" id="GO:0020037">
    <property type="term" value="F:heme binding"/>
    <property type="evidence" value="ECO:0007669"/>
    <property type="project" value="InterPro"/>
</dbReference>
<feature type="binding site" description="axial binding residue" evidence="2">
    <location>
        <position position="445"/>
    </location>
    <ligand>
        <name>heme</name>
        <dbReference type="ChEBI" id="CHEBI:30413"/>
    </ligand>
    <ligandPart>
        <name>Fe</name>
        <dbReference type="ChEBI" id="CHEBI:18248"/>
    </ligandPart>
</feature>
<dbReference type="Proteomes" id="UP000779574">
    <property type="component" value="Unassembled WGS sequence"/>
</dbReference>
<keyword evidence="2" id="KW-0349">Heme</keyword>
<comment type="cofactor">
    <cofactor evidence="2">
        <name>heme</name>
        <dbReference type="ChEBI" id="CHEBI:30413"/>
    </cofactor>
</comment>
<accession>A0A9P8JEJ5</accession>
<dbReference type="InterPro" id="IPR001128">
    <property type="entry name" value="Cyt_P450"/>
</dbReference>
<dbReference type="Pfam" id="PF00067">
    <property type="entry name" value="p450"/>
    <property type="match status" value="1"/>
</dbReference>
<dbReference type="GO" id="GO:0005506">
    <property type="term" value="F:iron ion binding"/>
    <property type="evidence" value="ECO:0007669"/>
    <property type="project" value="InterPro"/>
</dbReference>
<dbReference type="PRINTS" id="PR00463">
    <property type="entry name" value="EP450I"/>
</dbReference>
<dbReference type="SUPFAM" id="SSF53383">
    <property type="entry name" value="PLP-dependent transferases"/>
    <property type="match status" value="1"/>
</dbReference>
<feature type="transmembrane region" description="Helical" evidence="4">
    <location>
        <begin position="738"/>
        <end position="760"/>
    </location>
</feature>
<feature type="transmembrane region" description="Helical" evidence="4">
    <location>
        <begin position="1269"/>
        <end position="1289"/>
    </location>
</feature>
<proteinExistence type="predicted"/>